<dbReference type="SUPFAM" id="SSF160975">
    <property type="entry name" value="AF1531-like"/>
    <property type="match status" value="1"/>
</dbReference>
<comment type="caution">
    <text evidence="8">The sequence shown here is derived from an EMBL/GenBank/DDBJ whole genome shotgun (WGS) entry which is preliminary data.</text>
</comment>
<keyword evidence="2 8" id="KW-0808">Transferase</keyword>
<reference evidence="8" key="1">
    <citation type="submission" date="2020-10" db="EMBL/GenBank/DDBJ databases">
        <authorList>
            <person name="Gilroy R."/>
        </authorList>
    </citation>
    <scope>NUCLEOTIDE SEQUENCE</scope>
    <source>
        <strain evidence="8">ChiGjej1B1-1684</strain>
    </source>
</reference>
<keyword evidence="3 8" id="KW-0548">Nucleotidyltransferase</keyword>
<dbReference type="CDD" id="cd04485">
    <property type="entry name" value="DnaE_OBF"/>
    <property type="match status" value="1"/>
</dbReference>
<gene>
    <name evidence="8" type="ORF">IAD22_02540</name>
</gene>
<dbReference type="Proteomes" id="UP000824118">
    <property type="component" value="Unassembled WGS sequence"/>
</dbReference>
<evidence type="ECO:0000256" key="1">
    <source>
        <dbReference type="ARBA" id="ARBA00012417"/>
    </source>
</evidence>
<dbReference type="Gene3D" id="1.10.150.870">
    <property type="match status" value="1"/>
</dbReference>
<dbReference type="Pfam" id="PF02811">
    <property type="entry name" value="PHP"/>
    <property type="match status" value="1"/>
</dbReference>
<organism evidence="8 9">
    <name type="scientific">Candidatus Limousia pullorum</name>
    <dbReference type="NCBI Taxonomy" id="2840860"/>
    <lineage>
        <taxon>Bacteria</taxon>
        <taxon>Bacillati</taxon>
        <taxon>Bacillota</taxon>
        <taxon>Clostridia</taxon>
        <taxon>Eubacteriales</taxon>
        <taxon>Oscillospiraceae</taxon>
        <taxon>Oscillospiraceae incertae sedis</taxon>
        <taxon>Candidatus Limousia</taxon>
    </lineage>
</organism>
<dbReference type="SUPFAM" id="SSF89550">
    <property type="entry name" value="PHP domain-like"/>
    <property type="match status" value="1"/>
</dbReference>
<keyword evidence="5" id="KW-0239">DNA-directed DNA polymerase</keyword>
<dbReference type="GO" id="GO:0003887">
    <property type="term" value="F:DNA-directed DNA polymerase activity"/>
    <property type="evidence" value="ECO:0007669"/>
    <property type="project" value="UniProtKB-KW"/>
</dbReference>
<evidence type="ECO:0000256" key="4">
    <source>
        <dbReference type="ARBA" id="ARBA00022705"/>
    </source>
</evidence>
<dbReference type="InterPro" id="IPR040982">
    <property type="entry name" value="DNA_pol3_finger"/>
</dbReference>
<keyword evidence="4" id="KW-0235">DNA replication</keyword>
<dbReference type="NCBIfam" id="NF004226">
    <property type="entry name" value="PRK05673.1"/>
    <property type="match status" value="1"/>
</dbReference>
<dbReference type="EMBL" id="DVNG01000033">
    <property type="protein sequence ID" value="HIU49880.1"/>
    <property type="molecule type" value="Genomic_DNA"/>
</dbReference>
<evidence type="ECO:0000256" key="6">
    <source>
        <dbReference type="ARBA" id="ARBA00049244"/>
    </source>
</evidence>
<dbReference type="AlphaFoldDB" id="A0A9D1S7M2"/>
<dbReference type="InterPro" id="IPR029460">
    <property type="entry name" value="DNAPol_HHH"/>
</dbReference>
<dbReference type="InterPro" id="IPR041931">
    <property type="entry name" value="DNA_pol3_alpha_thumb_dom"/>
</dbReference>
<evidence type="ECO:0000313" key="9">
    <source>
        <dbReference type="Proteomes" id="UP000824118"/>
    </source>
</evidence>
<dbReference type="Pfam" id="PF14579">
    <property type="entry name" value="HHH_6"/>
    <property type="match status" value="1"/>
</dbReference>
<dbReference type="InterPro" id="IPR016195">
    <property type="entry name" value="Pol/histidinol_Pase-like"/>
</dbReference>
<dbReference type="Pfam" id="PF07733">
    <property type="entry name" value="DNA_pol3_alpha"/>
    <property type="match status" value="1"/>
</dbReference>
<dbReference type="SMART" id="SM00481">
    <property type="entry name" value="POLIIIAc"/>
    <property type="match status" value="1"/>
</dbReference>
<dbReference type="Gene3D" id="1.10.10.1600">
    <property type="entry name" value="Bacterial DNA polymerase III alpha subunit, thumb domain"/>
    <property type="match status" value="1"/>
</dbReference>
<evidence type="ECO:0000259" key="7">
    <source>
        <dbReference type="SMART" id="SM00481"/>
    </source>
</evidence>
<dbReference type="InterPro" id="IPR011708">
    <property type="entry name" value="DNA_pol3_alpha_NTPase_dom"/>
</dbReference>
<comment type="catalytic activity">
    <reaction evidence="6">
        <text>DNA(n) + a 2'-deoxyribonucleoside 5'-triphosphate = DNA(n+1) + diphosphate</text>
        <dbReference type="Rhea" id="RHEA:22508"/>
        <dbReference type="Rhea" id="RHEA-COMP:17339"/>
        <dbReference type="Rhea" id="RHEA-COMP:17340"/>
        <dbReference type="ChEBI" id="CHEBI:33019"/>
        <dbReference type="ChEBI" id="CHEBI:61560"/>
        <dbReference type="ChEBI" id="CHEBI:173112"/>
        <dbReference type="EC" id="2.7.7.7"/>
    </reaction>
</comment>
<dbReference type="GO" id="GO:0006260">
    <property type="term" value="P:DNA replication"/>
    <property type="evidence" value="ECO:0007669"/>
    <property type="project" value="UniProtKB-KW"/>
</dbReference>
<dbReference type="NCBIfam" id="NF005298">
    <property type="entry name" value="PRK06826.1"/>
    <property type="match status" value="1"/>
</dbReference>
<evidence type="ECO:0000313" key="8">
    <source>
        <dbReference type="EMBL" id="HIU49880.1"/>
    </source>
</evidence>
<evidence type="ECO:0000256" key="3">
    <source>
        <dbReference type="ARBA" id="ARBA00022695"/>
    </source>
</evidence>
<protein>
    <recommendedName>
        <fullName evidence="1">DNA-directed DNA polymerase</fullName>
        <ecNumber evidence="1">2.7.7.7</ecNumber>
    </recommendedName>
</protein>
<dbReference type="Gene3D" id="3.20.20.140">
    <property type="entry name" value="Metal-dependent hydrolases"/>
    <property type="match status" value="1"/>
</dbReference>
<name>A0A9D1S7M2_9FIRM</name>
<dbReference type="CDD" id="cd12113">
    <property type="entry name" value="PHP_PolIIIA_DnaE3"/>
    <property type="match status" value="1"/>
</dbReference>
<evidence type="ECO:0000256" key="5">
    <source>
        <dbReference type="ARBA" id="ARBA00022932"/>
    </source>
</evidence>
<dbReference type="Pfam" id="PF17657">
    <property type="entry name" value="DNA_pol3_finger"/>
    <property type="match status" value="1"/>
</dbReference>
<proteinExistence type="predicted"/>
<evidence type="ECO:0000256" key="2">
    <source>
        <dbReference type="ARBA" id="ARBA00022679"/>
    </source>
</evidence>
<reference evidence="8" key="2">
    <citation type="journal article" date="2021" name="PeerJ">
        <title>Extensive microbial diversity within the chicken gut microbiome revealed by metagenomics and culture.</title>
        <authorList>
            <person name="Gilroy R."/>
            <person name="Ravi A."/>
            <person name="Getino M."/>
            <person name="Pursley I."/>
            <person name="Horton D.L."/>
            <person name="Alikhan N.F."/>
            <person name="Baker D."/>
            <person name="Gharbi K."/>
            <person name="Hall N."/>
            <person name="Watson M."/>
            <person name="Adriaenssens E.M."/>
            <person name="Foster-Nyarko E."/>
            <person name="Jarju S."/>
            <person name="Secka A."/>
            <person name="Antonio M."/>
            <person name="Oren A."/>
            <person name="Chaudhuri R.R."/>
            <person name="La Ragione R."/>
            <person name="Hildebrand F."/>
            <person name="Pallen M.J."/>
        </authorList>
    </citation>
    <scope>NUCLEOTIDE SEQUENCE</scope>
    <source>
        <strain evidence="8">ChiGjej1B1-1684</strain>
    </source>
</reference>
<dbReference type="InterPro" id="IPR004805">
    <property type="entry name" value="DnaE2/DnaE/PolC"/>
</dbReference>
<dbReference type="PANTHER" id="PTHR32294">
    <property type="entry name" value="DNA POLYMERASE III SUBUNIT ALPHA"/>
    <property type="match status" value="1"/>
</dbReference>
<dbReference type="EC" id="2.7.7.7" evidence="1"/>
<feature type="domain" description="Polymerase/histidinol phosphatase N-terminal" evidence="7">
    <location>
        <begin position="4"/>
        <end position="71"/>
    </location>
</feature>
<sequence>MSFVHLHLHTEYSLLDGACRINKLVEKIKAVGQKAVAITDHGVMYGVIDFYRACKKAGIKPVIGCEVYVAPSSRFDKVRTAGRDYYHMVLLCENDVGYRNLIKLVSKGFTEGFYVKPRIDDALLEEYHEGLICLSACLAGEIPSLILNGDYTAAKKKALYYKNLFGENNFFIELQNHGIREQQEVNPKLISISQETGIPLVVTNDSHYIDAKDSKLHEILLCIQTNHTIYDDNKMEFATEEFYVKSEDEMKEAFPNMEEAFENTAKIAERCNVDFEFGVRKLPNFDVPNGEDHYEFFKRRCYEGLYRHYGDNPDKSLVERLEYELTTIKRMGFVDYYLIVDDFVNYAKSKGIPVGPGRGSGAGSLCAYCVGITGIDPIKYNLLFERFLNPERVSMPDFDIDFCTERRGEVIDYVIEKYGKDRVAQIVAFGTMAARGSVRDVGRVLGMPYGSVDVIAKLIPQDLGMTIEKALTVSSQLKDKYDTDPAVKNLIDIAMSIEGMPRNTTTHAAGVVITDRPVNDYVPLARNDDTIVTQFTMTTLEELGLLKMDFLGLRNLTVINDALEMIKSGGEKVSIENIDIEDKDVYKMMAQGFTEGVFQFESQGMKSVLTQLGPTSIEDLIAVISLYRPGPMESIPMYIENSHHPEKVRYKHPLLKDILDVTYGCIVYQEQVMQIFRTLAGYSLGRADIVRRAMSKKKHDVMEKEKEIFINGLVNEDGSVEVEGCLRRGVDKNTALSIFSEMESFASYAFNKSHATAYAIVSYQTAWLKFHYPCQYMAALLTSVLDRQNKLAVYIGECRRLKIRVLPPHINYSRNTFTVVGGDIRFGLMAIKNLGKSFIDSIVEERQKGKFKSLYDFCSRMYGKGTNSRGIESLIKCGAFDGLGANRRQMLTTLKTIMDGVEYDRKRNMAGQLSIFNMGGDSSEKVSDEPVYPNLEEFSKDELLFMEDEIAGMYLSGHPLDAYDGYSEKIKADRIGDIIDDENSDKYCDGRNVRVVCVVKAVKTQLTKTNQMMAFVSAEDKYGTCEFLVFPKIFAMYGAYIKKGAVLDISGRVNCSADEEPKIICDLIKTAGTSADEVPEKTIPEAGRSFSGRQNFENISLYLKVDKIGGKKYNRAKQIIDIFDGNTPLYLYLENDKKLLKAPRNMWVDINDVMLSELSSRLGDDNVKIKKN</sequence>
<accession>A0A9D1S7M2</accession>
<dbReference type="InterPro" id="IPR003141">
    <property type="entry name" value="Pol/His_phosphatase_N"/>
</dbReference>
<dbReference type="NCBIfam" id="TIGR00594">
    <property type="entry name" value="polc"/>
    <property type="match status" value="1"/>
</dbReference>
<dbReference type="InterPro" id="IPR004013">
    <property type="entry name" value="PHP_dom"/>
</dbReference>
<dbReference type="PANTHER" id="PTHR32294:SF0">
    <property type="entry name" value="DNA POLYMERASE III SUBUNIT ALPHA"/>
    <property type="match status" value="1"/>
</dbReference>
<dbReference type="GO" id="GO:0008408">
    <property type="term" value="F:3'-5' exonuclease activity"/>
    <property type="evidence" value="ECO:0007669"/>
    <property type="project" value="InterPro"/>
</dbReference>